<organism evidence="1">
    <name type="scientific">Arion vulgaris</name>
    <dbReference type="NCBI Taxonomy" id="1028688"/>
    <lineage>
        <taxon>Eukaryota</taxon>
        <taxon>Metazoa</taxon>
        <taxon>Spiralia</taxon>
        <taxon>Lophotrochozoa</taxon>
        <taxon>Mollusca</taxon>
        <taxon>Gastropoda</taxon>
        <taxon>Heterobranchia</taxon>
        <taxon>Euthyneura</taxon>
        <taxon>Panpulmonata</taxon>
        <taxon>Eupulmonata</taxon>
        <taxon>Stylommatophora</taxon>
        <taxon>Helicina</taxon>
        <taxon>Arionoidea</taxon>
        <taxon>Arionidae</taxon>
        <taxon>Arion</taxon>
    </lineage>
</organism>
<reference evidence="1" key="1">
    <citation type="submission" date="2014-12" db="EMBL/GenBank/DDBJ databases">
        <title>Insight into the proteome of Arion vulgaris.</title>
        <authorList>
            <person name="Aradska J."/>
            <person name="Bulat T."/>
            <person name="Smidak R."/>
            <person name="Sarate P."/>
            <person name="Gangsoo J."/>
            <person name="Sialana F."/>
            <person name="Bilban M."/>
            <person name="Lubec G."/>
        </authorList>
    </citation>
    <scope>NUCLEOTIDE SEQUENCE</scope>
    <source>
        <tissue evidence="1">Skin</tissue>
    </source>
</reference>
<evidence type="ECO:0000313" key="1">
    <source>
        <dbReference type="EMBL" id="CEK73708.1"/>
    </source>
</evidence>
<accession>A0A0B6ZYN7</accession>
<sequence length="56" mass="6836">MPLEITSVYIEKPDRPQADCPVSSSHWINRMTRDCRRRRRRRRMTTKNINSNRHVI</sequence>
<dbReference type="EMBL" id="HACG01026843">
    <property type="protein sequence ID" value="CEK73708.1"/>
    <property type="molecule type" value="Transcribed_RNA"/>
</dbReference>
<proteinExistence type="predicted"/>
<gene>
    <name evidence="1" type="primary">ORF87913</name>
</gene>
<dbReference type="AlphaFoldDB" id="A0A0B6ZYN7"/>
<protein>
    <submittedName>
        <fullName evidence="1">Uncharacterized protein</fullName>
    </submittedName>
</protein>
<name>A0A0B6ZYN7_9EUPU</name>